<dbReference type="PANTHER" id="PTHR11188">
    <property type="entry name" value="ARRESTIN DOMAIN CONTAINING PROTEIN"/>
    <property type="match status" value="1"/>
</dbReference>
<name>A0A077WBU9_9FUNG</name>
<dbReference type="AlphaFoldDB" id="A0A077WBU9"/>
<dbReference type="GO" id="GO:0005886">
    <property type="term" value="C:plasma membrane"/>
    <property type="evidence" value="ECO:0007669"/>
    <property type="project" value="TreeGrafter"/>
</dbReference>
<dbReference type="Pfam" id="PF02752">
    <property type="entry name" value="Arrestin_C"/>
    <property type="match status" value="1"/>
</dbReference>
<reference evidence="2" key="1">
    <citation type="journal article" date="2014" name="Genome Announc.">
        <title>De novo whole-genome sequence and genome annotation of Lichtheimia ramosa.</title>
        <authorList>
            <person name="Linde J."/>
            <person name="Schwartze V."/>
            <person name="Binder U."/>
            <person name="Lass-Florl C."/>
            <person name="Voigt K."/>
            <person name="Horn F."/>
        </authorList>
    </citation>
    <scope>NUCLEOTIDE SEQUENCE</scope>
    <source>
        <strain evidence="2">JMRC FSU:6197</strain>
    </source>
</reference>
<dbReference type="GO" id="GO:0030674">
    <property type="term" value="F:protein-macromolecule adaptor activity"/>
    <property type="evidence" value="ECO:0007669"/>
    <property type="project" value="TreeGrafter"/>
</dbReference>
<dbReference type="EMBL" id="LK023316">
    <property type="protein sequence ID" value="CDS05211.1"/>
    <property type="molecule type" value="Genomic_DNA"/>
</dbReference>
<dbReference type="InterPro" id="IPR011022">
    <property type="entry name" value="Arrestin_C-like"/>
</dbReference>
<dbReference type="InterPro" id="IPR014752">
    <property type="entry name" value="Arrestin-like_C"/>
</dbReference>
<evidence type="ECO:0000259" key="1">
    <source>
        <dbReference type="SMART" id="SM01017"/>
    </source>
</evidence>
<dbReference type="PANTHER" id="PTHR11188:SF17">
    <property type="entry name" value="FI21816P1"/>
    <property type="match status" value="1"/>
</dbReference>
<feature type="domain" description="Arrestin C-terminal-like" evidence="1">
    <location>
        <begin position="177"/>
        <end position="314"/>
    </location>
</feature>
<proteinExistence type="predicted"/>
<dbReference type="SUPFAM" id="SSF81296">
    <property type="entry name" value="E set domains"/>
    <property type="match status" value="1"/>
</dbReference>
<accession>A0A077WBU9</accession>
<dbReference type="GO" id="GO:0005829">
    <property type="term" value="C:cytosol"/>
    <property type="evidence" value="ECO:0007669"/>
    <property type="project" value="TreeGrafter"/>
</dbReference>
<dbReference type="InterPro" id="IPR050357">
    <property type="entry name" value="Arrestin_domain-protein"/>
</dbReference>
<organism evidence="2">
    <name type="scientific">Lichtheimia ramosa</name>
    <dbReference type="NCBI Taxonomy" id="688394"/>
    <lineage>
        <taxon>Eukaryota</taxon>
        <taxon>Fungi</taxon>
        <taxon>Fungi incertae sedis</taxon>
        <taxon>Mucoromycota</taxon>
        <taxon>Mucoromycotina</taxon>
        <taxon>Mucoromycetes</taxon>
        <taxon>Mucorales</taxon>
        <taxon>Lichtheimiaceae</taxon>
        <taxon>Lichtheimia</taxon>
    </lineage>
</organism>
<protein>
    <recommendedName>
        <fullName evidence="1">Arrestin C-terminal-like domain-containing protein</fullName>
    </recommendedName>
</protein>
<evidence type="ECO:0000313" key="2">
    <source>
        <dbReference type="EMBL" id="CDS05211.1"/>
    </source>
</evidence>
<dbReference type="InterPro" id="IPR014756">
    <property type="entry name" value="Ig_E-set"/>
</dbReference>
<sequence>MLNIHLEDEHLLMTPAGCILRGVVELNLDQPTKLRNITLRLTGQVRKQQTIPLGNGLNHYEHQVQNILQKSVSLLPNDKPIHTLPAKSYIRDFCFVIPPDVPESTRVGNDTYVVRYQLEAVAERPTVFLRNYNCKRSIHISREPESGSGSTGMIEDGIPQDEASHLDYEPFTLADQWHNRLDYMFSIPVRAVRQGEQIVLSGHMAPLTPQVDIMHLSCQLVEYSVCRTIRDGRTNKPRTHSRVVQETGLLRRGFDEISLPITVPASPEKCQADCFNQNVKIRHRLKIFLHVMDPDYDDRVTEIRLSMPIKICPSFRPATHRGNDIPSYEDCTASMPYDPLLMAELLRHPPQSDLPSYAHVIAAATGPSCAIQAQHCSTISALPNYEDIVPRQCL</sequence>
<dbReference type="InterPro" id="IPR011021">
    <property type="entry name" value="Arrestin-like_N"/>
</dbReference>
<dbReference type="OrthoDB" id="2333384at2759"/>
<dbReference type="Gene3D" id="2.60.40.640">
    <property type="match status" value="1"/>
</dbReference>
<dbReference type="GO" id="GO:0031625">
    <property type="term" value="F:ubiquitin protein ligase binding"/>
    <property type="evidence" value="ECO:0007669"/>
    <property type="project" value="TreeGrafter"/>
</dbReference>
<dbReference type="Pfam" id="PF00339">
    <property type="entry name" value="Arrestin_N"/>
    <property type="match status" value="1"/>
</dbReference>
<dbReference type="SMART" id="SM01017">
    <property type="entry name" value="Arrestin_C"/>
    <property type="match status" value="1"/>
</dbReference>
<gene>
    <name evidence="2" type="ORF">LRAMOSA07740</name>
</gene>
<dbReference type="GO" id="GO:0070086">
    <property type="term" value="P:ubiquitin-dependent endocytosis"/>
    <property type="evidence" value="ECO:0007669"/>
    <property type="project" value="TreeGrafter"/>
</dbReference>